<evidence type="ECO:0000313" key="3">
    <source>
        <dbReference type="Proteomes" id="UP001174691"/>
    </source>
</evidence>
<reference evidence="2" key="1">
    <citation type="submission" date="2022-07" db="EMBL/GenBank/DDBJ databases">
        <title>Fungi with potential for degradation of polypropylene.</title>
        <authorList>
            <person name="Gostincar C."/>
        </authorList>
    </citation>
    <scope>NUCLEOTIDE SEQUENCE</scope>
    <source>
        <strain evidence="2">EXF-13287</strain>
    </source>
</reference>
<dbReference type="AlphaFoldDB" id="A0AA38S4N6"/>
<gene>
    <name evidence="2" type="ORF">NKR19_g5270</name>
</gene>
<dbReference type="PANTHER" id="PTHR36205:SF2">
    <property type="entry name" value="MAJOR FACILITATOR SUPERFAMILY TRANSPORTER"/>
    <property type="match status" value="1"/>
</dbReference>
<organism evidence="2 3">
    <name type="scientific">Coniochaeta hoffmannii</name>
    <dbReference type="NCBI Taxonomy" id="91930"/>
    <lineage>
        <taxon>Eukaryota</taxon>
        <taxon>Fungi</taxon>
        <taxon>Dikarya</taxon>
        <taxon>Ascomycota</taxon>
        <taxon>Pezizomycotina</taxon>
        <taxon>Sordariomycetes</taxon>
        <taxon>Sordariomycetidae</taxon>
        <taxon>Coniochaetales</taxon>
        <taxon>Coniochaetaceae</taxon>
        <taxon>Coniochaeta</taxon>
    </lineage>
</organism>
<sequence length="607" mass="68253">MNNFRRALIRGRSFSRPSLGRLVLLAAVSLCVSSLLVFSALPDSKWEHAPVGLLDDIWPETRRMPVAATPPMPLLGRVACVGPRGRVLSQSPDDELRSVELDVPYPTPFVGSYSELGIAQTWMTADGRYGPYGYGEEKATTYNRTRVDWDKLDWAALQNDCFDANAGRFPQPTDSGVRGVATEVRFRLRNESLVPRLRSWEDFAAPSRRTAIVVRAWAGYRYTPEDMYNLRSLIVEAGLRTGGEYAVVLLVNVRGEESNIFASEQAYREAFDKAGIPPELRSVALLWDEALLRSWYPEVEEHRTEYQVFQPMQLFALHYPEYDHYWQLELDMRFLGDAGDYLDSLSAFARSEPRKQALERSTFQYISSRYPSYASFLSSVDAASRGSSRAWGPLRIRDVAPIGPVPPVRSPKGDDFSWGVGEDADVLLTSYCTDARDPTTAWVYKDWIGGFVLGTATPRFFCPPAVMRASRALLLAVHEAQTVKGLRVPSEATLPSFALWHGLKMSYPPHPVFMREQGTEEGDRRVEGWWRGGTGNSSDGLGPRDKRHPPGDGLTWWWESKWPRAVLDAWFAGEGKDNGETMPWLLVKGKDGEVYAPNVAMHPVKTQ</sequence>
<proteinExistence type="predicted"/>
<dbReference type="Pfam" id="PF11885">
    <property type="entry name" value="DUF3405"/>
    <property type="match status" value="1"/>
</dbReference>
<comment type="caution">
    <text evidence="2">The sequence shown here is derived from an EMBL/GenBank/DDBJ whole genome shotgun (WGS) entry which is preliminary data.</text>
</comment>
<accession>A0AA38S4N6</accession>
<dbReference type="InterPro" id="IPR021822">
    <property type="entry name" value="DUF3405"/>
</dbReference>
<dbReference type="PANTHER" id="PTHR36205">
    <property type="entry name" value="CHROMOSOME 19, WHOLE GENOME SHOTGUN SEQUENCE"/>
    <property type="match status" value="1"/>
</dbReference>
<evidence type="ECO:0000313" key="2">
    <source>
        <dbReference type="EMBL" id="KAJ9150579.1"/>
    </source>
</evidence>
<name>A0AA38S4N6_9PEZI</name>
<feature type="region of interest" description="Disordered" evidence="1">
    <location>
        <begin position="526"/>
        <end position="548"/>
    </location>
</feature>
<protein>
    <submittedName>
        <fullName evidence="2">Biotin synthase-like protein</fullName>
    </submittedName>
</protein>
<evidence type="ECO:0000256" key="1">
    <source>
        <dbReference type="SAM" id="MobiDB-lite"/>
    </source>
</evidence>
<dbReference type="EMBL" id="JANBVN010000070">
    <property type="protein sequence ID" value="KAJ9150579.1"/>
    <property type="molecule type" value="Genomic_DNA"/>
</dbReference>
<dbReference type="Proteomes" id="UP001174691">
    <property type="component" value="Unassembled WGS sequence"/>
</dbReference>
<keyword evidence="3" id="KW-1185">Reference proteome</keyword>